<comment type="caution">
    <text evidence="2">The sequence shown here is derived from an EMBL/GenBank/DDBJ whole genome shotgun (WGS) entry which is preliminary data.</text>
</comment>
<feature type="transmembrane region" description="Helical" evidence="1">
    <location>
        <begin position="123"/>
        <end position="146"/>
    </location>
</feature>
<evidence type="ECO:0000313" key="2">
    <source>
        <dbReference type="EMBL" id="EKC70746.1"/>
    </source>
</evidence>
<feature type="non-terminal residue" evidence="2">
    <location>
        <position position="1"/>
    </location>
</feature>
<accession>K1UH03</accession>
<feature type="non-terminal residue" evidence="2">
    <location>
        <position position="173"/>
    </location>
</feature>
<feature type="transmembrane region" description="Helical" evidence="1">
    <location>
        <begin position="57"/>
        <end position="81"/>
    </location>
</feature>
<gene>
    <name evidence="2" type="ORF">LEA_07624</name>
</gene>
<sequence>GIMLFFLTPAFFTNTTISKFASKKERAQIISAGIVFQCLVSIVLSILLIAGLKWNNFVWTTLYVIFWFNLISTILNVNPLFKYDGYWMLSLMWNIDFLYEKSIVAVKNMMLGKWSKMSSNKMLTVYGIAVMLFYITMWIGSIIGIYYILYPIIGWFCIAIIAVIVAMIVKEIL</sequence>
<organism evidence="2">
    <name type="scientific">human gut metagenome</name>
    <dbReference type="NCBI Taxonomy" id="408170"/>
    <lineage>
        <taxon>unclassified sequences</taxon>
        <taxon>metagenomes</taxon>
        <taxon>organismal metagenomes</taxon>
    </lineage>
</organism>
<reference evidence="2" key="1">
    <citation type="journal article" date="2013" name="Environ. Microbiol.">
        <title>Microbiota from the distal guts of lean and obese adolescents exhibit partial functional redundancy besides clear differences in community structure.</title>
        <authorList>
            <person name="Ferrer M."/>
            <person name="Ruiz A."/>
            <person name="Lanza F."/>
            <person name="Haange S.B."/>
            <person name="Oberbach A."/>
            <person name="Till H."/>
            <person name="Bargiela R."/>
            <person name="Campoy C."/>
            <person name="Segura M.T."/>
            <person name="Richter M."/>
            <person name="von Bergen M."/>
            <person name="Seifert J."/>
            <person name="Suarez A."/>
        </authorList>
    </citation>
    <scope>NUCLEOTIDE SEQUENCE</scope>
</reference>
<evidence type="ECO:0000256" key="1">
    <source>
        <dbReference type="SAM" id="Phobius"/>
    </source>
</evidence>
<keyword evidence="1" id="KW-0472">Membrane</keyword>
<protein>
    <submittedName>
        <fullName evidence="2">Peptidase, M50 family protein</fullName>
    </submittedName>
</protein>
<name>K1UH03_9ZZZZ</name>
<feature type="transmembrane region" description="Helical" evidence="1">
    <location>
        <begin position="152"/>
        <end position="169"/>
    </location>
</feature>
<keyword evidence="1" id="KW-1133">Transmembrane helix</keyword>
<dbReference type="EMBL" id="AJWY01005027">
    <property type="protein sequence ID" value="EKC70746.1"/>
    <property type="molecule type" value="Genomic_DNA"/>
</dbReference>
<dbReference type="AlphaFoldDB" id="K1UH03"/>
<keyword evidence="1" id="KW-0812">Transmembrane</keyword>
<feature type="transmembrane region" description="Helical" evidence="1">
    <location>
        <begin position="29"/>
        <end position="51"/>
    </location>
</feature>
<proteinExistence type="predicted"/>